<dbReference type="CDD" id="cd16833">
    <property type="entry name" value="YfiH"/>
    <property type="match status" value="1"/>
</dbReference>
<dbReference type="NCBIfam" id="TIGR00726">
    <property type="entry name" value="peptidoglycan editing factor PgeF"/>
    <property type="match status" value="1"/>
</dbReference>
<evidence type="ECO:0000313" key="13">
    <source>
        <dbReference type="Proteomes" id="UP000001968"/>
    </source>
</evidence>
<name>Q0B0Y0_SYNWW</name>
<evidence type="ECO:0000256" key="3">
    <source>
        <dbReference type="ARBA" id="ARBA00007353"/>
    </source>
</evidence>
<keyword evidence="6" id="KW-0378">Hydrolase</keyword>
<proteinExistence type="inferred from homology"/>
<comment type="function">
    <text evidence="2">Purine nucleoside enzyme that catalyzes the phosphorolysis of adenosine and inosine nucleosides, yielding D-ribose 1-phosphate and the respective free bases, adenine and hypoxanthine. Also catalyzes the phosphorolysis of S-methyl-5'-thioadenosine into adenine and S-methyl-5-thio-alpha-D-ribose 1-phosphate. Also has adenosine deaminase activity.</text>
</comment>
<dbReference type="OrthoDB" id="4279at2"/>
<dbReference type="InterPro" id="IPR003730">
    <property type="entry name" value="Cu_polyphenol_OxRdtase"/>
</dbReference>
<reference evidence="13" key="1">
    <citation type="journal article" date="2010" name="Environ. Microbiol.">
        <title>The genome of Syntrophomonas wolfei: new insights into syntrophic metabolism and biohydrogen production.</title>
        <authorList>
            <person name="Sieber J.R."/>
            <person name="Sims D.R."/>
            <person name="Han C."/>
            <person name="Kim E."/>
            <person name="Lykidis A."/>
            <person name="Lapidus A.L."/>
            <person name="McDonnald E."/>
            <person name="Rohlin L."/>
            <person name="Culley D.E."/>
            <person name="Gunsalus R."/>
            <person name="McInerney M.J."/>
        </authorList>
    </citation>
    <scope>NUCLEOTIDE SEQUENCE [LARGE SCALE GENOMIC DNA]</scope>
    <source>
        <strain evidence="13">DSM 2245B / Goettingen</strain>
    </source>
</reference>
<protein>
    <recommendedName>
        <fullName evidence="11">Purine nucleoside phosphorylase</fullName>
    </recommendedName>
</protein>
<keyword evidence="4" id="KW-0808">Transferase</keyword>
<comment type="catalytic activity">
    <reaction evidence="9">
        <text>adenosine + phosphate = alpha-D-ribose 1-phosphate + adenine</text>
        <dbReference type="Rhea" id="RHEA:27642"/>
        <dbReference type="ChEBI" id="CHEBI:16335"/>
        <dbReference type="ChEBI" id="CHEBI:16708"/>
        <dbReference type="ChEBI" id="CHEBI:43474"/>
        <dbReference type="ChEBI" id="CHEBI:57720"/>
        <dbReference type="EC" id="2.4.2.1"/>
    </reaction>
    <physiologicalReaction direction="left-to-right" evidence="9">
        <dbReference type="Rhea" id="RHEA:27643"/>
    </physiologicalReaction>
</comment>
<dbReference type="InterPro" id="IPR011324">
    <property type="entry name" value="Cytotoxic_necrot_fac-like_cat"/>
</dbReference>
<evidence type="ECO:0000256" key="2">
    <source>
        <dbReference type="ARBA" id="ARBA00003215"/>
    </source>
</evidence>
<comment type="catalytic activity">
    <reaction evidence="10">
        <text>S-methyl-5'-thioadenosine + phosphate = 5-(methylsulfanyl)-alpha-D-ribose 1-phosphate + adenine</text>
        <dbReference type="Rhea" id="RHEA:11852"/>
        <dbReference type="ChEBI" id="CHEBI:16708"/>
        <dbReference type="ChEBI" id="CHEBI:17509"/>
        <dbReference type="ChEBI" id="CHEBI:43474"/>
        <dbReference type="ChEBI" id="CHEBI:58533"/>
        <dbReference type="EC" id="2.4.2.28"/>
    </reaction>
    <physiologicalReaction direction="left-to-right" evidence="10">
        <dbReference type="Rhea" id="RHEA:11853"/>
    </physiologicalReaction>
</comment>
<evidence type="ECO:0000256" key="7">
    <source>
        <dbReference type="ARBA" id="ARBA00022833"/>
    </source>
</evidence>
<evidence type="ECO:0000256" key="1">
    <source>
        <dbReference type="ARBA" id="ARBA00000553"/>
    </source>
</evidence>
<dbReference type="STRING" id="335541.Swol_0015"/>
<comment type="catalytic activity">
    <reaction evidence="8">
        <text>adenosine + H2O + H(+) = inosine + NH4(+)</text>
        <dbReference type="Rhea" id="RHEA:24408"/>
        <dbReference type="ChEBI" id="CHEBI:15377"/>
        <dbReference type="ChEBI" id="CHEBI:15378"/>
        <dbReference type="ChEBI" id="CHEBI:16335"/>
        <dbReference type="ChEBI" id="CHEBI:17596"/>
        <dbReference type="ChEBI" id="CHEBI:28938"/>
        <dbReference type="EC" id="3.5.4.4"/>
    </reaction>
    <physiologicalReaction direction="left-to-right" evidence="8">
        <dbReference type="Rhea" id="RHEA:24409"/>
    </physiologicalReaction>
</comment>
<dbReference type="SUPFAM" id="SSF64438">
    <property type="entry name" value="CNF1/YfiH-like putative cysteine hydrolases"/>
    <property type="match status" value="1"/>
</dbReference>
<dbReference type="GO" id="GO:0017061">
    <property type="term" value="F:S-methyl-5-thioadenosine phosphorylase activity"/>
    <property type="evidence" value="ECO:0007669"/>
    <property type="project" value="UniProtKB-EC"/>
</dbReference>
<dbReference type="PANTHER" id="PTHR30616">
    <property type="entry name" value="UNCHARACTERIZED PROTEIN YFIH"/>
    <property type="match status" value="1"/>
</dbReference>
<evidence type="ECO:0000256" key="5">
    <source>
        <dbReference type="ARBA" id="ARBA00022723"/>
    </source>
</evidence>
<dbReference type="InterPro" id="IPR038371">
    <property type="entry name" value="Cu_polyphenol_OxRdtase_sf"/>
</dbReference>
<keyword evidence="13" id="KW-1185">Reference proteome</keyword>
<dbReference type="AlphaFoldDB" id="Q0B0Y0"/>
<dbReference type="GO" id="GO:0005507">
    <property type="term" value="F:copper ion binding"/>
    <property type="evidence" value="ECO:0007669"/>
    <property type="project" value="TreeGrafter"/>
</dbReference>
<dbReference type="Gene3D" id="3.60.140.10">
    <property type="entry name" value="CNF1/YfiH-like putative cysteine hydrolases"/>
    <property type="match status" value="1"/>
</dbReference>
<dbReference type="eggNOG" id="COG1496">
    <property type="taxonomic scope" value="Bacteria"/>
</dbReference>
<dbReference type="GO" id="GO:0016787">
    <property type="term" value="F:hydrolase activity"/>
    <property type="evidence" value="ECO:0007669"/>
    <property type="project" value="UniProtKB-KW"/>
</dbReference>
<evidence type="ECO:0000313" key="12">
    <source>
        <dbReference type="EMBL" id="ABI67374.1"/>
    </source>
</evidence>
<dbReference type="KEGG" id="swo:Swol_0015"/>
<keyword evidence="7" id="KW-0862">Zinc</keyword>
<dbReference type="RefSeq" id="WP_011639485.1">
    <property type="nucleotide sequence ID" value="NC_008346.1"/>
</dbReference>
<evidence type="ECO:0000256" key="10">
    <source>
        <dbReference type="ARBA" id="ARBA00049893"/>
    </source>
</evidence>
<accession>Q0B0Y0</accession>
<dbReference type="HOGENOM" id="CLU_065784_0_0_9"/>
<sequence length="270" mass="30040">MQHWQWADGSEIPYITIPHWREAGVNIAFSSRWGGSSSPPFASLNLGLHVGDEREKVLDNRRRFLASLGQKLNNLVCCQQVHGQRVLRVDKSLAGSGAWDYETALPGFDAMVGNSPGIILGSFYADCIPLFFFDPEKRVVAMAHSGWKGTMGKIAAESVKEMLKLGCLPRDIEVFLGPGIGPCCFQIQPELALRVKTAFPHHQAILHKNAHGYYWDLRESIKQSLQESGIQEAHIIDSHLCTACNCHLFFSYRAEKGRTGRMGAFIGLED</sequence>
<dbReference type="Proteomes" id="UP000001968">
    <property type="component" value="Chromosome"/>
</dbReference>
<dbReference type="PANTHER" id="PTHR30616:SF2">
    <property type="entry name" value="PURINE NUCLEOSIDE PHOSPHORYLASE LACC1"/>
    <property type="match status" value="1"/>
</dbReference>
<comment type="similarity">
    <text evidence="3 11">Belongs to the purine nucleoside phosphorylase YfiH/LACC1 family.</text>
</comment>
<keyword evidence="5" id="KW-0479">Metal-binding</keyword>
<evidence type="ECO:0000256" key="8">
    <source>
        <dbReference type="ARBA" id="ARBA00047989"/>
    </source>
</evidence>
<evidence type="ECO:0000256" key="11">
    <source>
        <dbReference type="RuleBase" id="RU361274"/>
    </source>
</evidence>
<dbReference type="EMBL" id="CP000448">
    <property type="protein sequence ID" value="ABI67374.1"/>
    <property type="molecule type" value="Genomic_DNA"/>
</dbReference>
<comment type="catalytic activity">
    <reaction evidence="1">
        <text>inosine + phosphate = alpha-D-ribose 1-phosphate + hypoxanthine</text>
        <dbReference type="Rhea" id="RHEA:27646"/>
        <dbReference type="ChEBI" id="CHEBI:17368"/>
        <dbReference type="ChEBI" id="CHEBI:17596"/>
        <dbReference type="ChEBI" id="CHEBI:43474"/>
        <dbReference type="ChEBI" id="CHEBI:57720"/>
        <dbReference type="EC" id="2.4.2.1"/>
    </reaction>
    <physiologicalReaction direction="left-to-right" evidence="1">
        <dbReference type="Rhea" id="RHEA:27647"/>
    </physiologicalReaction>
</comment>
<organism evidence="12 13">
    <name type="scientific">Syntrophomonas wolfei subsp. wolfei (strain DSM 2245B / Goettingen)</name>
    <dbReference type="NCBI Taxonomy" id="335541"/>
    <lineage>
        <taxon>Bacteria</taxon>
        <taxon>Bacillati</taxon>
        <taxon>Bacillota</taxon>
        <taxon>Clostridia</taxon>
        <taxon>Eubacteriales</taxon>
        <taxon>Syntrophomonadaceae</taxon>
        <taxon>Syntrophomonas</taxon>
    </lineage>
</organism>
<gene>
    <name evidence="12" type="ordered locus">Swol_0015</name>
</gene>
<dbReference type="Pfam" id="PF02578">
    <property type="entry name" value="Cu-oxidase_4"/>
    <property type="match status" value="1"/>
</dbReference>
<evidence type="ECO:0000256" key="9">
    <source>
        <dbReference type="ARBA" id="ARBA00048968"/>
    </source>
</evidence>
<evidence type="ECO:0000256" key="4">
    <source>
        <dbReference type="ARBA" id="ARBA00022679"/>
    </source>
</evidence>
<evidence type="ECO:0000256" key="6">
    <source>
        <dbReference type="ARBA" id="ARBA00022801"/>
    </source>
</evidence>